<dbReference type="EMBL" id="CVRI01000001">
    <property type="protein sequence ID" value="CRK86544.1"/>
    <property type="molecule type" value="Genomic_DNA"/>
</dbReference>
<name>A0A1J1HEY9_9DIPT</name>
<keyword evidence="2" id="KW-1185">Reference proteome</keyword>
<evidence type="ECO:0000313" key="1">
    <source>
        <dbReference type="EMBL" id="CRK86544.1"/>
    </source>
</evidence>
<proteinExistence type="predicted"/>
<accession>A0A1J1HEY9</accession>
<sequence>MPLKKNIKEGIYAFFDYDSKKKQRNLQAGRLSFLFRTWCGTGLRLAERSFSCSGTDLSFAERSVFVPEQVHGPLKVRFLFRNRKKVPDRSPDFL</sequence>
<dbReference type="Proteomes" id="UP000183832">
    <property type="component" value="Unassembled WGS sequence"/>
</dbReference>
<gene>
    <name evidence="1" type="ORF">CLUMA_CG000102</name>
</gene>
<evidence type="ECO:0000313" key="2">
    <source>
        <dbReference type="Proteomes" id="UP000183832"/>
    </source>
</evidence>
<protein>
    <submittedName>
        <fullName evidence="1">CLUMA_CG000102, isoform A</fullName>
    </submittedName>
</protein>
<organism evidence="1 2">
    <name type="scientific">Clunio marinus</name>
    <dbReference type="NCBI Taxonomy" id="568069"/>
    <lineage>
        <taxon>Eukaryota</taxon>
        <taxon>Metazoa</taxon>
        <taxon>Ecdysozoa</taxon>
        <taxon>Arthropoda</taxon>
        <taxon>Hexapoda</taxon>
        <taxon>Insecta</taxon>
        <taxon>Pterygota</taxon>
        <taxon>Neoptera</taxon>
        <taxon>Endopterygota</taxon>
        <taxon>Diptera</taxon>
        <taxon>Nematocera</taxon>
        <taxon>Chironomoidea</taxon>
        <taxon>Chironomidae</taxon>
        <taxon>Clunio</taxon>
    </lineage>
</organism>
<dbReference type="AlphaFoldDB" id="A0A1J1HEY9"/>
<reference evidence="1 2" key="1">
    <citation type="submission" date="2015-04" db="EMBL/GenBank/DDBJ databases">
        <authorList>
            <person name="Syromyatnikov M.Y."/>
            <person name="Popov V.N."/>
        </authorList>
    </citation>
    <scope>NUCLEOTIDE SEQUENCE [LARGE SCALE GENOMIC DNA]</scope>
</reference>